<dbReference type="Proteomes" id="UP001165101">
    <property type="component" value="Unassembled WGS sequence"/>
</dbReference>
<gene>
    <name evidence="1" type="ORF">Cboi01_000117800</name>
</gene>
<accession>A0ACB5THY5</accession>
<proteinExistence type="predicted"/>
<sequence length="516" mass="55506">MHLSSIFITLLPLLASTASAFQGESPSYIDSKLAYAVSDTLSYPESFKKQLALENKQIILNTDSYETSTPVSSAYLASQTDSSINTIEITDGMQFIQSDSDNLAYYVDVIVGKTAYPLLIDTASPYSWLFDTSCVDTSCNGKLLYSIPEGDNTSNSESFGLAYTAGTANGIIVTDDLIVSNLKAIDFKLGAANTVPDIFSSYNFSGILGLPSSIAPALNLTNIVSFLKENGQIEKSSFVLALGSVPSDVQNSGLFVVGKDFSDLQVSDVYNCPLISDDNSYWKIKINSVYVDDYQVNFPAVEIDGEGYSNISRKALVDSGTTSIIASKNDASVLHSFFDKSITDGENFAILCNETINLTFNVGDGNWTLTPSDYLGEAYSADSGYEGYCVSNIQGLDTTTDGSWILGALFLRQTYALFDYDTSSISFGVRDENVKFTTPEQNTAVVTSLLTSSSSSSSPVSTIDSTTLVSSTTTSHMKDDSNSTSSTTKPYNEAGSVNMNCFSIITCLLFSLPFLV</sequence>
<dbReference type="EMBL" id="BSXV01000402">
    <property type="protein sequence ID" value="GME88942.1"/>
    <property type="molecule type" value="Genomic_DNA"/>
</dbReference>
<protein>
    <submittedName>
        <fullName evidence="1">Unnamed protein product</fullName>
    </submittedName>
</protein>
<evidence type="ECO:0000313" key="1">
    <source>
        <dbReference type="EMBL" id="GME88942.1"/>
    </source>
</evidence>
<reference evidence="1" key="1">
    <citation type="submission" date="2023-04" db="EMBL/GenBank/DDBJ databases">
        <title>Candida boidinii NBRC 1967.</title>
        <authorList>
            <person name="Ichikawa N."/>
            <person name="Sato H."/>
            <person name="Tonouchi N."/>
        </authorList>
    </citation>
    <scope>NUCLEOTIDE SEQUENCE</scope>
    <source>
        <strain evidence="1">NBRC 1967</strain>
    </source>
</reference>
<organism evidence="1 2">
    <name type="scientific">Candida boidinii</name>
    <name type="common">Yeast</name>
    <dbReference type="NCBI Taxonomy" id="5477"/>
    <lineage>
        <taxon>Eukaryota</taxon>
        <taxon>Fungi</taxon>
        <taxon>Dikarya</taxon>
        <taxon>Ascomycota</taxon>
        <taxon>Saccharomycotina</taxon>
        <taxon>Pichiomycetes</taxon>
        <taxon>Pichiales</taxon>
        <taxon>Pichiaceae</taxon>
        <taxon>Ogataea</taxon>
        <taxon>Ogataea/Candida clade</taxon>
    </lineage>
</organism>
<evidence type="ECO:0000313" key="2">
    <source>
        <dbReference type="Proteomes" id="UP001165101"/>
    </source>
</evidence>
<name>A0ACB5THY5_CANBO</name>
<comment type="caution">
    <text evidence="1">The sequence shown here is derived from an EMBL/GenBank/DDBJ whole genome shotgun (WGS) entry which is preliminary data.</text>
</comment>
<keyword evidence="2" id="KW-1185">Reference proteome</keyword>